<reference evidence="3" key="1">
    <citation type="journal article" date="2019" name="Int. J. Syst. Evol. Microbiol.">
        <title>The Global Catalogue of Microorganisms (GCM) 10K type strain sequencing project: providing services to taxonomists for standard genome sequencing and annotation.</title>
        <authorList>
            <consortium name="The Broad Institute Genomics Platform"/>
            <consortium name="The Broad Institute Genome Sequencing Center for Infectious Disease"/>
            <person name="Wu L."/>
            <person name="Ma J."/>
        </authorList>
    </citation>
    <scope>NUCLEOTIDE SEQUENCE [LARGE SCALE GENOMIC DNA]</scope>
    <source>
        <strain evidence="3">SHR3</strain>
    </source>
</reference>
<proteinExistence type="predicted"/>
<evidence type="ECO:0000259" key="1">
    <source>
        <dbReference type="Pfam" id="PF08929"/>
    </source>
</evidence>
<dbReference type="InterPro" id="IPR015025">
    <property type="entry name" value="PoNi_C"/>
</dbReference>
<organism evidence="2 3">
    <name type="scientific">Thauera sinica</name>
    <dbReference type="NCBI Taxonomy" id="2665146"/>
    <lineage>
        <taxon>Bacteria</taxon>
        <taxon>Pseudomonadati</taxon>
        <taxon>Pseudomonadota</taxon>
        <taxon>Betaproteobacteria</taxon>
        <taxon>Rhodocyclales</taxon>
        <taxon>Zoogloeaceae</taxon>
        <taxon>Thauera</taxon>
    </lineage>
</organism>
<name>A0ABW1AMS7_9RHOO</name>
<gene>
    <name evidence="2" type="ORF">ACFPTN_03630</name>
</gene>
<dbReference type="SUPFAM" id="SSF140731">
    <property type="entry name" value="PA2201 C-terminal domain-like"/>
    <property type="match status" value="1"/>
</dbReference>
<keyword evidence="3" id="KW-1185">Reference proteome</keyword>
<dbReference type="Proteomes" id="UP001595974">
    <property type="component" value="Unassembled WGS sequence"/>
</dbReference>
<feature type="domain" description="PoNi C-terminal" evidence="1">
    <location>
        <begin position="149"/>
        <end position="258"/>
    </location>
</feature>
<protein>
    <submittedName>
        <fullName evidence="2">PoNe immunity protein domain-containing protein</fullName>
    </submittedName>
</protein>
<dbReference type="InterPro" id="IPR049802">
    <property type="entry name" value="RhsC-like_FIX"/>
</dbReference>
<sequence length="672" mass="74041">MEDIKTNFLERRRQPFLTEGFYKTWERETFEIARPITAKELADPKLSPLGRKCMLEGHASETTNLLHLRYTAGEPIEKLRGDLDEVVEAWEAFAKAAGVIGTQPAGSIFGFGYRSEYLPAVLLAGLTILLRREGLLPRIDALCFGFHGADAIYEELISPFIPGRGFVNAWYHDEPYTAALNAIDSTDPAEQSALMKEAVERWYAANEGLPFHGTHKDIDDEGHGGYFGYWCFELAALCYLKDIDDSRFRNHVTYPKDLVDFARTYRAEPDRQPPPEPGAAAFQVREGRFDAGGSATLEDVPIGAATVYYGETSQTAPPATPESGKPSLGFRIAEDLAEIGLSVRDSEQIDACPAQLTERHHADQVDLQDFPGDVDQAVALGTLPFLEQAIDIYDTAYAAYDLHHSQNGSAEQREEACFNMVMAVVGWIPGPGDGIKKTLKTVNRDPERYAPLLLDAMRHTLYQAGHKVNPQAFLMESLDAGFIRSLIEGARTEVANSEIFGRRPASVRQDMLQGLDLAMANIPMIVSVVEQRVKRWLERVPKNSAAITKQATAQPGSHSDGLSRKPEMTLFYHYPDLCPVSGAPYRVVFADGQVREGLLDAEGSATLKDVPIGMATVYYGETSQTARPATPEFGPPALGFMIEEDLADLGIDARGGEQIDACLAQLTERHHG</sequence>
<dbReference type="RefSeq" id="WP_096450590.1">
    <property type="nucleotide sequence ID" value="NZ_JBHSOG010000011.1"/>
</dbReference>
<evidence type="ECO:0000313" key="3">
    <source>
        <dbReference type="Proteomes" id="UP001595974"/>
    </source>
</evidence>
<evidence type="ECO:0000313" key="2">
    <source>
        <dbReference type="EMBL" id="MFC5768456.1"/>
    </source>
</evidence>
<comment type="caution">
    <text evidence="2">The sequence shown here is derived from an EMBL/GenBank/DDBJ whole genome shotgun (WGS) entry which is preliminary data.</text>
</comment>
<dbReference type="EMBL" id="JBHSOG010000011">
    <property type="protein sequence ID" value="MFC5768456.1"/>
    <property type="molecule type" value="Genomic_DNA"/>
</dbReference>
<dbReference type="Gene3D" id="1.10.3920.10">
    <property type="entry name" value="PA2201 C-terminal domain-like"/>
    <property type="match status" value="1"/>
</dbReference>
<dbReference type="Pfam" id="PF08929">
    <property type="entry name" value="PoNi_C"/>
    <property type="match status" value="1"/>
</dbReference>
<dbReference type="InterPro" id="IPR028983">
    <property type="entry name" value="PA2201-like_C"/>
</dbReference>
<accession>A0ABW1AMS7</accession>
<dbReference type="CDD" id="cd20746">
    <property type="entry name" value="FIX_Ntox15_NUC_DUF4112_RhsA-like"/>
    <property type="match status" value="1"/>
</dbReference>